<dbReference type="Gene3D" id="3.30.70.580">
    <property type="entry name" value="Pseudouridine synthase I, catalytic domain, N-terminal subdomain"/>
    <property type="match status" value="1"/>
</dbReference>
<dbReference type="InterPro" id="IPR050343">
    <property type="entry name" value="RsuA_PseudoU_synthase"/>
</dbReference>
<dbReference type="InterPro" id="IPR036986">
    <property type="entry name" value="S4_RNA-bd_sf"/>
</dbReference>
<accession>A0A919XVR1</accession>
<evidence type="ECO:0000259" key="5">
    <source>
        <dbReference type="SMART" id="SM00363"/>
    </source>
</evidence>
<comment type="similarity">
    <text evidence="1 4">Belongs to the pseudouridine synthase RsuA family.</text>
</comment>
<dbReference type="SUPFAM" id="SSF55120">
    <property type="entry name" value="Pseudouridine synthase"/>
    <property type="match status" value="1"/>
</dbReference>
<keyword evidence="7" id="KW-1185">Reference proteome</keyword>
<evidence type="ECO:0000313" key="6">
    <source>
        <dbReference type="EMBL" id="GIO39904.1"/>
    </source>
</evidence>
<dbReference type="InterPro" id="IPR002942">
    <property type="entry name" value="S4_RNA-bd"/>
</dbReference>
<evidence type="ECO:0000256" key="2">
    <source>
        <dbReference type="ARBA" id="ARBA00023235"/>
    </source>
</evidence>
<organism evidence="6 7">
    <name type="scientific">Paenibacillus antibioticophila</name>
    <dbReference type="NCBI Taxonomy" id="1274374"/>
    <lineage>
        <taxon>Bacteria</taxon>
        <taxon>Bacillati</taxon>
        <taxon>Bacillota</taxon>
        <taxon>Bacilli</taxon>
        <taxon>Bacillales</taxon>
        <taxon>Paenibacillaceae</taxon>
        <taxon>Paenibacillus</taxon>
    </lineage>
</organism>
<dbReference type="NCBIfam" id="NF007784">
    <property type="entry name" value="PRK10475.1"/>
    <property type="match status" value="1"/>
</dbReference>
<evidence type="ECO:0000256" key="3">
    <source>
        <dbReference type="PROSITE-ProRule" id="PRU00182"/>
    </source>
</evidence>
<dbReference type="GO" id="GO:0003723">
    <property type="term" value="F:RNA binding"/>
    <property type="evidence" value="ECO:0007669"/>
    <property type="project" value="UniProtKB-KW"/>
</dbReference>
<dbReference type="InterPro" id="IPR020094">
    <property type="entry name" value="TruA/RsuA/RluB/E/F_N"/>
</dbReference>
<dbReference type="Pfam" id="PF01479">
    <property type="entry name" value="S4"/>
    <property type="match status" value="1"/>
</dbReference>
<dbReference type="RefSeq" id="WP_212943675.1">
    <property type="nucleotide sequence ID" value="NZ_BORR01000029.1"/>
</dbReference>
<protein>
    <recommendedName>
        <fullName evidence="4">Pseudouridine synthase</fullName>
        <ecNumber evidence="4">5.4.99.-</ecNumber>
    </recommendedName>
</protein>
<dbReference type="NCBIfam" id="TIGR00093">
    <property type="entry name" value="pseudouridine synthase"/>
    <property type="match status" value="1"/>
</dbReference>
<reference evidence="6 7" key="1">
    <citation type="submission" date="2021-03" db="EMBL/GenBank/DDBJ databases">
        <title>Antimicrobial resistance genes in bacteria isolated from Japanese honey, and their potential for conferring macrolide and lincosamide resistance in the American foulbrood pathogen Paenibacillus larvae.</title>
        <authorList>
            <person name="Okamoto M."/>
            <person name="Kumagai M."/>
            <person name="Kanamori H."/>
            <person name="Takamatsu D."/>
        </authorList>
    </citation>
    <scope>NUCLEOTIDE SEQUENCE [LARGE SCALE GENOMIC DNA]</scope>
    <source>
        <strain evidence="6 7">J41TS12</strain>
    </source>
</reference>
<dbReference type="SMART" id="SM00363">
    <property type="entry name" value="S4"/>
    <property type="match status" value="1"/>
</dbReference>
<dbReference type="Gene3D" id="3.30.70.1560">
    <property type="entry name" value="Alpha-L RNA-binding motif"/>
    <property type="match status" value="1"/>
</dbReference>
<dbReference type="InterPro" id="IPR020103">
    <property type="entry name" value="PsdUridine_synth_cat_dom_sf"/>
</dbReference>
<dbReference type="InterPro" id="IPR042092">
    <property type="entry name" value="PsdUridine_s_RsuA/RluB/E/F_cat"/>
</dbReference>
<evidence type="ECO:0000256" key="1">
    <source>
        <dbReference type="ARBA" id="ARBA00008348"/>
    </source>
</evidence>
<dbReference type="InterPro" id="IPR000748">
    <property type="entry name" value="PsdUridine_synth_RsuA/RluB/E/F"/>
</dbReference>
<dbReference type="InterPro" id="IPR018496">
    <property type="entry name" value="PsdUridine_synth_RsuA/RluB_CS"/>
</dbReference>
<sequence length="234" mass="26524">MRINKFISETGYCSRREADRLVESGKVTINGAIAVLGSQAEDGDDVRVNGKPLQEKLERHVYIALNKPTGITSTTERHIRGNIVDFVGHEKRIFPIGRLDKDSDGLILLTSDGDIVNKILRAEGKHEKEYIVTVDRPVTPSFLRAMGEGVKILGEMTLPCKVTRIGDRVFRIILMEGKNRQIRRMCSALGYEVRRLQRIRIMNILLGDQKLGTWRDLTPQEKQELGEALNYKLL</sequence>
<dbReference type="GO" id="GO:0000455">
    <property type="term" value="P:enzyme-directed rRNA pseudouridine synthesis"/>
    <property type="evidence" value="ECO:0007669"/>
    <property type="project" value="UniProtKB-ARBA"/>
</dbReference>
<dbReference type="PROSITE" id="PS01149">
    <property type="entry name" value="PSI_RSU"/>
    <property type="match status" value="1"/>
</dbReference>
<feature type="domain" description="RNA-binding S4" evidence="5">
    <location>
        <begin position="1"/>
        <end position="58"/>
    </location>
</feature>
<evidence type="ECO:0000256" key="4">
    <source>
        <dbReference type="RuleBase" id="RU003887"/>
    </source>
</evidence>
<name>A0A919XVR1_9BACL</name>
<keyword evidence="2 4" id="KW-0413">Isomerase</keyword>
<dbReference type="FunFam" id="3.30.70.1560:FF:000002">
    <property type="entry name" value="Pseudouridine synthase"/>
    <property type="match status" value="1"/>
</dbReference>
<proteinExistence type="inferred from homology"/>
<dbReference type="EC" id="5.4.99.-" evidence="4"/>
<dbReference type="PANTHER" id="PTHR47683:SF2">
    <property type="entry name" value="RNA-BINDING S4 DOMAIN-CONTAINING PROTEIN"/>
    <property type="match status" value="1"/>
</dbReference>
<dbReference type="PROSITE" id="PS50889">
    <property type="entry name" value="S4"/>
    <property type="match status" value="1"/>
</dbReference>
<dbReference type="FunFam" id="3.10.290.10:FF:000003">
    <property type="entry name" value="Pseudouridine synthase"/>
    <property type="match status" value="1"/>
</dbReference>
<dbReference type="CDD" id="cd02554">
    <property type="entry name" value="PseudoU_synth_RluF"/>
    <property type="match status" value="1"/>
</dbReference>
<dbReference type="Proteomes" id="UP000681162">
    <property type="component" value="Unassembled WGS sequence"/>
</dbReference>
<dbReference type="CDD" id="cd00165">
    <property type="entry name" value="S4"/>
    <property type="match status" value="1"/>
</dbReference>
<dbReference type="Pfam" id="PF00849">
    <property type="entry name" value="PseudoU_synth_2"/>
    <property type="match status" value="1"/>
</dbReference>
<dbReference type="Gene3D" id="3.10.290.10">
    <property type="entry name" value="RNA-binding S4 domain"/>
    <property type="match status" value="1"/>
</dbReference>
<gene>
    <name evidence="6" type="ORF">J41TS12_47650</name>
</gene>
<evidence type="ECO:0000313" key="7">
    <source>
        <dbReference type="Proteomes" id="UP000681162"/>
    </source>
</evidence>
<keyword evidence="3" id="KW-0694">RNA-binding</keyword>
<dbReference type="EMBL" id="BORR01000029">
    <property type="protein sequence ID" value="GIO39904.1"/>
    <property type="molecule type" value="Genomic_DNA"/>
</dbReference>
<comment type="caution">
    <text evidence="6">The sequence shown here is derived from an EMBL/GenBank/DDBJ whole genome shotgun (WGS) entry which is preliminary data.</text>
</comment>
<dbReference type="PANTHER" id="PTHR47683">
    <property type="entry name" value="PSEUDOURIDINE SYNTHASE FAMILY PROTEIN-RELATED"/>
    <property type="match status" value="1"/>
</dbReference>
<dbReference type="SUPFAM" id="SSF55174">
    <property type="entry name" value="Alpha-L RNA-binding motif"/>
    <property type="match status" value="1"/>
</dbReference>
<dbReference type="AlphaFoldDB" id="A0A919XVR1"/>
<dbReference type="InterPro" id="IPR006145">
    <property type="entry name" value="PsdUridine_synth_RsuA/RluA"/>
</dbReference>
<dbReference type="GO" id="GO:0120159">
    <property type="term" value="F:rRNA pseudouridine synthase activity"/>
    <property type="evidence" value="ECO:0007669"/>
    <property type="project" value="UniProtKB-ARBA"/>
</dbReference>